<dbReference type="GeneID" id="30213077"/>
<gene>
    <name evidence="2" type="ORF">I302_08678</name>
    <name evidence="3" type="ORF">I302_105397</name>
</gene>
<dbReference type="EMBL" id="KI894026">
    <property type="protein sequence ID" value="OCF21899.1"/>
    <property type="molecule type" value="Genomic_DNA"/>
</dbReference>
<reference evidence="3" key="2">
    <citation type="submission" date="2013-07" db="EMBL/GenBank/DDBJ databases">
        <authorList>
            <consortium name="The Broad Institute Genome Sequencing Platform"/>
            <person name="Cuomo C."/>
            <person name="Litvintseva A."/>
            <person name="Chen Y."/>
            <person name="Heitman J."/>
            <person name="Sun S."/>
            <person name="Springer D."/>
            <person name="Dromer F."/>
            <person name="Young S.K."/>
            <person name="Zeng Q."/>
            <person name="Gargeya S."/>
            <person name="Fitzgerald M."/>
            <person name="Abouelleil A."/>
            <person name="Alvarado L."/>
            <person name="Berlin A.M."/>
            <person name="Chapman S.B."/>
            <person name="Dewar J."/>
            <person name="Goldberg J."/>
            <person name="Griggs A."/>
            <person name="Gujja S."/>
            <person name="Hansen M."/>
            <person name="Howarth C."/>
            <person name="Imamovic A."/>
            <person name="Larimer J."/>
            <person name="McCowan C."/>
            <person name="Murphy C."/>
            <person name="Pearson M."/>
            <person name="Priest M."/>
            <person name="Roberts A."/>
            <person name="Saif S."/>
            <person name="Shea T."/>
            <person name="Sykes S."/>
            <person name="Wortman J."/>
            <person name="Nusbaum C."/>
            <person name="Birren B."/>
        </authorList>
    </citation>
    <scope>NUCLEOTIDE SEQUENCE</scope>
    <source>
        <strain evidence="3">CBS 10118</strain>
    </source>
</reference>
<reference evidence="2" key="3">
    <citation type="submission" date="2014-01" db="EMBL/GenBank/DDBJ databases">
        <title>Evolution of pathogenesis and genome organization in the Tremellales.</title>
        <authorList>
            <person name="Cuomo C."/>
            <person name="Litvintseva A."/>
            <person name="Heitman J."/>
            <person name="Chen Y."/>
            <person name="Sun S."/>
            <person name="Springer D."/>
            <person name="Dromer F."/>
            <person name="Young S."/>
            <person name="Zeng Q."/>
            <person name="Chapman S."/>
            <person name="Gujja S."/>
            <person name="Saif S."/>
            <person name="Birren B."/>
        </authorList>
    </citation>
    <scope>NUCLEOTIDE SEQUENCE</scope>
    <source>
        <strain evidence="2">CBS 10118</strain>
    </source>
</reference>
<evidence type="ECO:0000313" key="3">
    <source>
        <dbReference type="EMBL" id="WVW83378.1"/>
    </source>
</evidence>
<feature type="compositionally biased region" description="Polar residues" evidence="1">
    <location>
        <begin position="1"/>
        <end position="21"/>
    </location>
</feature>
<reference evidence="3" key="4">
    <citation type="submission" date="2024-02" db="EMBL/GenBank/DDBJ databases">
        <title>Comparative genomics of Cryptococcus and Kwoniella reveals pathogenesis evolution and contrasting modes of karyotype evolution via chromosome fusion or intercentromeric recombination.</title>
        <authorList>
            <person name="Coelho M.A."/>
            <person name="David-Palma M."/>
            <person name="Shea T."/>
            <person name="Bowers K."/>
            <person name="McGinley-Smith S."/>
            <person name="Mohammad A.W."/>
            <person name="Gnirke A."/>
            <person name="Yurkov A.M."/>
            <person name="Nowrousian M."/>
            <person name="Sun S."/>
            <person name="Cuomo C.A."/>
            <person name="Heitman J."/>
        </authorList>
    </citation>
    <scope>NUCLEOTIDE SEQUENCE</scope>
    <source>
        <strain evidence="3">CBS 10118</strain>
    </source>
</reference>
<reference evidence="2" key="1">
    <citation type="submission" date="2013-07" db="EMBL/GenBank/DDBJ databases">
        <title>The Genome Sequence of Cryptococcus bestiolae CBS10118.</title>
        <authorList>
            <consortium name="The Broad Institute Genome Sequencing Platform"/>
            <person name="Cuomo C."/>
            <person name="Litvintseva A."/>
            <person name="Chen Y."/>
            <person name="Heitman J."/>
            <person name="Sun S."/>
            <person name="Springer D."/>
            <person name="Dromer F."/>
            <person name="Young S.K."/>
            <person name="Zeng Q."/>
            <person name="Gargeya S."/>
            <person name="Fitzgerald M."/>
            <person name="Abouelleil A."/>
            <person name="Alvarado L."/>
            <person name="Berlin A.M."/>
            <person name="Chapman S.B."/>
            <person name="Dewar J."/>
            <person name="Goldberg J."/>
            <person name="Griggs A."/>
            <person name="Gujja S."/>
            <person name="Hansen M."/>
            <person name="Howarth C."/>
            <person name="Imamovic A."/>
            <person name="Larimer J."/>
            <person name="McCowan C."/>
            <person name="Murphy C."/>
            <person name="Pearson M."/>
            <person name="Priest M."/>
            <person name="Roberts A."/>
            <person name="Saif S."/>
            <person name="Shea T."/>
            <person name="Sykes S."/>
            <person name="Wortman J."/>
            <person name="Nusbaum C."/>
            <person name="Birren B."/>
        </authorList>
    </citation>
    <scope>NUCLEOTIDE SEQUENCE [LARGE SCALE GENOMIC DNA]</scope>
    <source>
        <strain evidence="2">CBS 10118</strain>
    </source>
</reference>
<dbReference type="KEGG" id="kbi:30213077"/>
<dbReference type="RefSeq" id="XP_019042969.1">
    <property type="nucleotide sequence ID" value="XM_019195256.1"/>
</dbReference>
<dbReference type="EMBL" id="CP144543">
    <property type="protein sequence ID" value="WVW83378.1"/>
    <property type="molecule type" value="Genomic_DNA"/>
</dbReference>
<protein>
    <submittedName>
        <fullName evidence="2">Uncharacterized protein</fullName>
    </submittedName>
</protein>
<sequence>MASTIDQANSADSLSSPTASGPSVEFIATVKPGIPGHGSLSRGKRPDWKQGACLRTCVKTQSRSIDQDDLHPEFRISWTAVPRRTREQCPIVWGQLTGPLGRAYGS</sequence>
<keyword evidence="4" id="KW-1185">Reference proteome</keyword>
<evidence type="ECO:0000313" key="4">
    <source>
        <dbReference type="Proteomes" id="UP000092730"/>
    </source>
</evidence>
<proteinExistence type="predicted"/>
<evidence type="ECO:0000256" key="1">
    <source>
        <dbReference type="SAM" id="MobiDB-lite"/>
    </source>
</evidence>
<feature type="region of interest" description="Disordered" evidence="1">
    <location>
        <begin position="1"/>
        <end position="22"/>
    </location>
</feature>
<dbReference type="VEuPathDB" id="FungiDB:I302_08678"/>
<name>A0A1B9FT04_9TREE</name>
<dbReference type="Proteomes" id="UP000092730">
    <property type="component" value="Chromosome 3"/>
</dbReference>
<dbReference type="AlphaFoldDB" id="A0A1B9FT04"/>
<accession>A0A1B9FT04</accession>
<organism evidence="2">
    <name type="scientific">Kwoniella bestiolae CBS 10118</name>
    <dbReference type="NCBI Taxonomy" id="1296100"/>
    <lineage>
        <taxon>Eukaryota</taxon>
        <taxon>Fungi</taxon>
        <taxon>Dikarya</taxon>
        <taxon>Basidiomycota</taxon>
        <taxon>Agaricomycotina</taxon>
        <taxon>Tremellomycetes</taxon>
        <taxon>Tremellales</taxon>
        <taxon>Cryptococcaceae</taxon>
        <taxon>Kwoniella</taxon>
    </lineage>
</organism>
<evidence type="ECO:0000313" key="2">
    <source>
        <dbReference type="EMBL" id="OCF21899.1"/>
    </source>
</evidence>